<dbReference type="AlphaFoldDB" id="A0AAV6KSD6"/>
<sequence>MEKSLIGSISTLFNAKKQKSLLSSQVEEESDEEFWEDDVNDNLRDKDVNEEASGANTSDVHEEPMSEDVDVANEESREGHNEGPTPMNENVGNEEHESVLDLEKDVDVNYDPGLWGSINDSKRIMLVLRGPIKIVRENDAFPKKGTRGRHFSSHLYICDLPNGEKQEMK</sequence>
<organism evidence="2 3">
    <name type="scientific">Rhododendron griersonianum</name>
    <dbReference type="NCBI Taxonomy" id="479676"/>
    <lineage>
        <taxon>Eukaryota</taxon>
        <taxon>Viridiplantae</taxon>
        <taxon>Streptophyta</taxon>
        <taxon>Embryophyta</taxon>
        <taxon>Tracheophyta</taxon>
        <taxon>Spermatophyta</taxon>
        <taxon>Magnoliopsida</taxon>
        <taxon>eudicotyledons</taxon>
        <taxon>Gunneridae</taxon>
        <taxon>Pentapetalae</taxon>
        <taxon>asterids</taxon>
        <taxon>Ericales</taxon>
        <taxon>Ericaceae</taxon>
        <taxon>Ericoideae</taxon>
        <taxon>Rhodoreae</taxon>
        <taxon>Rhododendron</taxon>
    </lineage>
</organism>
<feature type="region of interest" description="Disordered" evidence="1">
    <location>
        <begin position="17"/>
        <end position="98"/>
    </location>
</feature>
<gene>
    <name evidence="2" type="ORF">RHGRI_012499</name>
</gene>
<evidence type="ECO:0000313" key="2">
    <source>
        <dbReference type="EMBL" id="KAG5554973.1"/>
    </source>
</evidence>
<evidence type="ECO:0000256" key="1">
    <source>
        <dbReference type="SAM" id="MobiDB-lite"/>
    </source>
</evidence>
<evidence type="ECO:0000313" key="3">
    <source>
        <dbReference type="Proteomes" id="UP000823749"/>
    </source>
</evidence>
<proteinExistence type="predicted"/>
<name>A0AAV6KSD6_9ERIC</name>
<protein>
    <submittedName>
        <fullName evidence="2">Uncharacterized protein</fullName>
    </submittedName>
</protein>
<dbReference type="EMBL" id="JACTNZ010000004">
    <property type="protein sequence ID" value="KAG5554973.1"/>
    <property type="molecule type" value="Genomic_DNA"/>
</dbReference>
<feature type="compositionally biased region" description="Acidic residues" evidence="1">
    <location>
        <begin position="26"/>
        <end position="40"/>
    </location>
</feature>
<comment type="caution">
    <text evidence="2">The sequence shown here is derived from an EMBL/GenBank/DDBJ whole genome shotgun (WGS) entry which is preliminary data.</text>
</comment>
<reference evidence="2" key="1">
    <citation type="submission" date="2020-08" db="EMBL/GenBank/DDBJ databases">
        <title>Plant Genome Project.</title>
        <authorList>
            <person name="Zhang R.-G."/>
        </authorList>
    </citation>
    <scope>NUCLEOTIDE SEQUENCE</scope>
    <source>
        <strain evidence="2">WSP0</strain>
        <tissue evidence="2">Leaf</tissue>
    </source>
</reference>
<dbReference type="Proteomes" id="UP000823749">
    <property type="component" value="Chromosome 4"/>
</dbReference>
<accession>A0AAV6KSD6</accession>
<keyword evidence="3" id="KW-1185">Reference proteome</keyword>